<feature type="compositionally biased region" description="Acidic residues" evidence="6">
    <location>
        <begin position="99"/>
        <end position="119"/>
    </location>
</feature>
<feature type="compositionally biased region" description="Basic and acidic residues" evidence="6">
    <location>
        <begin position="79"/>
        <end position="98"/>
    </location>
</feature>
<organism evidence="8 9">
    <name type="scientific">Malassezia sympodialis (strain ATCC 42132)</name>
    <name type="common">Atopic eczema-associated yeast</name>
    <dbReference type="NCBI Taxonomy" id="1230383"/>
    <lineage>
        <taxon>Eukaryota</taxon>
        <taxon>Fungi</taxon>
        <taxon>Dikarya</taxon>
        <taxon>Basidiomycota</taxon>
        <taxon>Ustilaginomycotina</taxon>
        <taxon>Malasseziomycetes</taxon>
        <taxon>Malasseziales</taxon>
        <taxon>Malasseziaceae</taxon>
        <taxon>Malassezia</taxon>
    </lineage>
</organism>
<keyword evidence="4" id="KW-0804">Transcription</keyword>
<dbReference type="OMA" id="MHISRIF"/>
<evidence type="ECO:0000256" key="4">
    <source>
        <dbReference type="ARBA" id="ARBA00023163"/>
    </source>
</evidence>
<feature type="compositionally biased region" description="Basic and acidic residues" evidence="6">
    <location>
        <begin position="58"/>
        <end position="70"/>
    </location>
</feature>
<keyword evidence="5" id="KW-0539">Nucleus</keyword>
<comment type="similarity">
    <text evidence="2">Belongs to the TAF11 family.</text>
</comment>
<dbReference type="Pfam" id="PF04719">
    <property type="entry name" value="TAFII28"/>
    <property type="match status" value="1"/>
</dbReference>
<feature type="region of interest" description="Disordered" evidence="6">
    <location>
        <begin position="1"/>
        <end position="121"/>
    </location>
</feature>
<evidence type="ECO:0000259" key="7">
    <source>
        <dbReference type="Pfam" id="PF04719"/>
    </source>
</evidence>
<dbReference type="GO" id="GO:0051123">
    <property type="term" value="P:RNA polymerase II preinitiation complex assembly"/>
    <property type="evidence" value="ECO:0007669"/>
    <property type="project" value="InterPro"/>
</dbReference>
<feature type="compositionally biased region" description="Acidic residues" evidence="6">
    <location>
        <begin position="35"/>
        <end position="45"/>
    </location>
</feature>
<evidence type="ECO:0000256" key="6">
    <source>
        <dbReference type="SAM" id="MobiDB-lite"/>
    </source>
</evidence>
<name>A0A1M8A2Y2_MALS4</name>
<dbReference type="PANTHER" id="PTHR13218:SF8">
    <property type="entry name" value="TRANSCRIPTION INITIATION FACTOR TFIID SUBUNIT 11"/>
    <property type="match status" value="1"/>
</dbReference>
<dbReference type="GO" id="GO:0016251">
    <property type="term" value="F:RNA polymerase II general transcription initiation factor activity"/>
    <property type="evidence" value="ECO:0007669"/>
    <property type="project" value="TreeGrafter"/>
</dbReference>
<accession>A0A1M8A2Y2</accession>
<gene>
    <name evidence="8" type="ORF">MSYG_1118</name>
</gene>
<reference evidence="9" key="1">
    <citation type="journal article" date="2017" name="Nucleic Acids Res.">
        <title>Proteogenomics produces comprehensive and highly accurate protein-coding gene annotation in a complete genome assembly of Malassezia sympodialis.</title>
        <authorList>
            <person name="Zhu Y."/>
            <person name="Engstroem P.G."/>
            <person name="Tellgren-Roth C."/>
            <person name="Baudo C.D."/>
            <person name="Kennell J.C."/>
            <person name="Sun S."/>
            <person name="Billmyre R.B."/>
            <person name="Schroeder M.S."/>
            <person name="Andersson A."/>
            <person name="Holm T."/>
            <person name="Sigurgeirsson B."/>
            <person name="Wu G."/>
            <person name="Sankaranarayanan S.R."/>
            <person name="Siddharthan R."/>
            <person name="Sanyal K."/>
            <person name="Lundeberg J."/>
            <person name="Nystedt B."/>
            <person name="Boekhout T."/>
            <person name="Dawson T.L. Jr."/>
            <person name="Heitman J."/>
            <person name="Scheynius A."/>
            <person name="Lehtioe J."/>
        </authorList>
    </citation>
    <scope>NUCLEOTIDE SEQUENCE [LARGE SCALE GENOMIC DNA]</scope>
    <source>
        <strain evidence="9">ATCC 42132</strain>
    </source>
</reference>
<dbReference type="OrthoDB" id="28335at2759"/>
<evidence type="ECO:0000256" key="2">
    <source>
        <dbReference type="ARBA" id="ARBA00009788"/>
    </source>
</evidence>
<dbReference type="Gene3D" id="1.10.20.10">
    <property type="entry name" value="Histone, subunit A"/>
    <property type="match status" value="1"/>
</dbReference>
<dbReference type="InterPro" id="IPR009072">
    <property type="entry name" value="Histone-fold"/>
</dbReference>
<dbReference type="AlphaFoldDB" id="A0A1M8A2Y2"/>
<feature type="region of interest" description="Disordered" evidence="6">
    <location>
        <begin position="229"/>
        <end position="251"/>
    </location>
</feature>
<dbReference type="PANTHER" id="PTHR13218">
    <property type="entry name" value="TRANSCRIPTION INITIATION FACTOR TFIID SUBUNIT 11-RELATED"/>
    <property type="match status" value="1"/>
</dbReference>
<protein>
    <submittedName>
        <fullName evidence="8">Similar to S.cerevisiae protein TAF11 (TFIID subunit (40 kDa))</fullName>
    </submittedName>
</protein>
<evidence type="ECO:0000313" key="8">
    <source>
        <dbReference type="EMBL" id="SHO76779.1"/>
    </source>
</evidence>
<dbReference type="STRING" id="1230383.A0A1M8A2Y2"/>
<evidence type="ECO:0000256" key="5">
    <source>
        <dbReference type="ARBA" id="ARBA00023242"/>
    </source>
</evidence>
<evidence type="ECO:0000256" key="1">
    <source>
        <dbReference type="ARBA" id="ARBA00004123"/>
    </source>
</evidence>
<evidence type="ECO:0000313" key="9">
    <source>
        <dbReference type="Proteomes" id="UP000186303"/>
    </source>
</evidence>
<dbReference type="EMBL" id="LT671822">
    <property type="protein sequence ID" value="SHO76779.1"/>
    <property type="molecule type" value="Genomic_DNA"/>
</dbReference>
<evidence type="ECO:0000256" key="3">
    <source>
        <dbReference type="ARBA" id="ARBA00023015"/>
    </source>
</evidence>
<dbReference type="Proteomes" id="UP000186303">
    <property type="component" value="Chromosome 2"/>
</dbReference>
<dbReference type="SUPFAM" id="SSF47113">
    <property type="entry name" value="Histone-fold"/>
    <property type="match status" value="1"/>
</dbReference>
<keyword evidence="9" id="KW-1185">Reference proteome</keyword>
<feature type="compositionally biased region" description="Low complexity" evidence="6">
    <location>
        <begin position="234"/>
        <end position="245"/>
    </location>
</feature>
<sequence length="251" mass="27432">MDDAAGTKKRARKSDAAPADLASAPASPGPGGADDVLDEVDDELVDWNTQKKSKKRKGDAARGSTRERSGSARAPSADALRRSVSRVDTDADTRKDDASEQDDDDAESEGAEGDALAEDEFTRQQTIYATQQRNMGLLSHLMDEEQLERHMASRRGTLNKGSVRKLVNHVLSQSVNQHIVMAASGVGKVFVGEMVEQARAVQRERRESGPIQPVHLYEAYRRYKLAQERPGHYPPGLSSGAPGLGRPRRLF</sequence>
<proteinExistence type="inferred from homology"/>
<dbReference type="GO" id="GO:0046982">
    <property type="term" value="F:protein heterodimerization activity"/>
    <property type="evidence" value="ECO:0007669"/>
    <property type="project" value="InterPro"/>
</dbReference>
<comment type="subcellular location">
    <subcellularLocation>
        <location evidence="1">Nucleus</location>
    </subcellularLocation>
</comment>
<dbReference type="VEuPathDB" id="FungiDB:MSYG_1118"/>
<feature type="domain" description="TAFII28-like protein" evidence="7">
    <location>
        <begin position="138"/>
        <end position="222"/>
    </location>
</feature>
<feature type="compositionally biased region" description="Low complexity" evidence="6">
    <location>
        <begin position="16"/>
        <end position="26"/>
    </location>
</feature>
<dbReference type="InterPro" id="IPR006809">
    <property type="entry name" value="TAFII28_dom"/>
</dbReference>
<dbReference type="GO" id="GO:0005669">
    <property type="term" value="C:transcription factor TFIID complex"/>
    <property type="evidence" value="ECO:0007669"/>
    <property type="project" value="InterPro"/>
</dbReference>
<dbReference type="InterPro" id="IPR045127">
    <property type="entry name" value="TAF11-like"/>
</dbReference>
<dbReference type="CDD" id="cd08048">
    <property type="entry name" value="HFD_TAF11"/>
    <property type="match status" value="1"/>
</dbReference>
<keyword evidence="3" id="KW-0805">Transcription regulation</keyword>